<evidence type="ECO:0000256" key="2">
    <source>
        <dbReference type="ARBA" id="ARBA00022741"/>
    </source>
</evidence>
<dbReference type="Gene3D" id="3.40.50.300">
    <property type="entry name" value="P-loop containing nucleotide triphosphate hydrolases"/>
    <property type="match status" value="1"/>
</dbReference>
<keyword evidence="2" id="KW-0547">Nucleotide-binding</keyword>
<dbReference type="Proteomes" id="UP000178449">
    <property type="component" value="Unassembled WGS sequence"/>
</dbReference>
<gene>
    <name evidence="5" type="ORF">A2527_09515</name>
</gene>
<name>A0A1F6G7J0_9PROT</name>
<evidence type="ECO:0000256" key="3">
    <source>
        <dbReference type="ARBA" id="ARBA00022840"/>
    </source>
</evidence>
<dbReference type="GO" id="GO:0005524">
    <property type="term" value="F:ATP binding"/>
    <property type="evidence" value="ECO:0007669"/>
    <property type="project" value="UniProtKB-KW"/>
</dbReference>
<evidence type="ECO:0000313" key="6">
    <source>
        <dbReference type="Proteomes" id="UP000178449"/>
    </source>
</evidence>
<evidence type="ECO:0000256" key="1">
    <source>
        <dbReference type="ARBA" id="ARBA00022448"/>
    </source>
</evidence>
<dbReference type="SMART" id="SM00382">
    <property type="entry name" value="AAA"/>
    <property type="match status" value="1"/>
</dbReference>
<dbReference type="STRING" id="1817772.A2527_09515"/>
<sequence length="249" mass="27805">MIRFEQVTKSFGAQPILNGVDLTFPKGKISVVIGRSGAGKSVILKHVMGFIKPDNGKIWIGGEDTSEWDQKTWRHNRKRFGMLFQDSALFDSMDVMENVAFPLREHTHKSEEEIQTLVMEKLKLVGLVNAEKKATTDLSGGMRKRVGLARAIALDPEVVLFDEPSSGLDPIVTHVIDQLILDTQAQTGCTYVVISHDMASAYRIADKITMLYEGKVVFDDTTQAAQNTDNPLVRQFVEGQLNGPFNIYY</sequence>
<keyword evidence="1" id="KW-0813">Transport</keyword>
<comment type="caution">
    <text evidence="5">The sequence shown here is derived from an EMBL/GenBank/DDBJ whole genome shotgun (WGS) entry which is preliminary data.</text>
</comment>
<dbReference type="GO" id="GO:0016887">
    <property type="term" value="F:ATP hydrolysis activity"/>
    <property type="evidence" value="ECO:0007669"/>
    <property type="project" value="InterPro"/>
</dbReference>
<dbReference type="InterPro" id="IPR003439">
    <property type="entry name" value="ABC_transporter-like_ATP-bd"/>
</dbReference>
<feature type="domain" description="ABC transporter" evidence="4">
    <location>
        <begin position="2"/>
        <end position="238"/>
    </location>
</feature>
<organism evidence="5 6">
    <name type="scientific">Candidatus Lambdaproteobacteria bacterium RIFOXYD2_FULL_50_16</name>
    <dbReference type="NCBI Taxonomy" id="1817772"/>
    <lineage>
        <taxon>Bacteria</taxon>
        <taxon>Pseudomonadati</taxon>
        <taxon>Pseudomonadota</taxon>
        <taxon>Candidatus Lambdaproteobacteria</taxon>
    </lineage>
</organism>
<dbReference type="InterPro" id="IPR027417">
    <property type="entry name" value="P-loop_NTPase"/>
</dbReference>
<reference evidence="5 6" key="1">
    <citation type="journal article" date="2016" name="Nat. Commun.">
        <title>Thousands of microbial genomes shed light on interconnected biogeochemical processes in an aquifer system.</title>
        <authorList>
            <person name="Anantharaman K."/>
            <person name="Brown C.T."/>
            <person name="Hug L.A."/>
            <person name="Sharon I."/>
            <person name="Castelle C.J."/>
            <person name="Probst A.J."/>
            <person name="Thomas B.C."/>
            <person name="Singh A."/>
            <person name="Wilkins M.J."/>
            <person name="Karaoz U."/>
            <person name="Brodie E.L."/>
            <person name="Williams K.H."/>
            <person name="Hubbard S.S."/>
            <person name="Banfield J.F."/>
        </authorList>
    </citation>
    <scope>NUCLEOTIDE SEQUENCE [LARGE SCALE GENOMIC DNA]</scope>
</reference>
<accession>A0A1F6G7J0</accession>
<dbReference type="InterPro" id="IPR003593">
    <property type="entry name" value="AAA+_ATPase"/>
</dbReference>
<dbReference type="PANTHER" id="PTHR43023:SF6">
    <property type="entry name" value="INTERMEMBRANE PHOSPHOLIPID TRANSPORT SYSTEM ATP-BINDING PROTEIN MLAF"/>
    <property type="match status" value="1"/>
</dbReference>
<dbReference type="PROSITE" id="PS00211">
    <property type="entry name" value="ABC_TRANSPORTER_1"/>
    <property type="match status" value="1"/>
</dbReference>
<dbReference type="CDD" id="cd03261">
    <property type="entry name" value="ABC_Org_Solvent_Resistant"/>
    <property type="match status" value="1"/>
</dbReference>
<evidence type="ECO:0000259" key="4">
    <source>
        <dbReference type="PROSITE" id="PS50893"/>
    </source>
</evidence>
<protein>
    <submittedName>
        <fullName evidence="5">ABC transporter ATP-binding protein</fullName>
    </submittedName>
</protein>
<proteinExistence type="predicted"/>
<evidence type="ECO:0000313" key="5">
    <source>
        <dbReference type="EMBL" id="OGG94079.1"/>
    </source>
</evidence>
<dbReference type="InterPro" id="IPR017871">
    <property type="entry name" value="ABC_transporter-like_CS"/>
</dbReference>
<dbReference type="SUPFAM" id="SSF52540">
    <property type="entry name" value="P-loop containing nucleoside triphosphate hydrolases"/>
    <property type="match status" value="1"/>
</dbReference>
<dbReference type="Pfam" id="PF00005">
    <property type="entry name" value="ABC_tran"/>
    <property type="match status" value="1"/>
</dbReference>
<keyword evidence="3 5" id="KW-0067">ATP-binding</keyword>
<dbReference type="PANTHER" id="PTHR43023">
    <property type="entry name" value="PROTEIN TRIGALACTOSYLDIACYLGLYCEROL 3, CHLOROPLASTIC"/>
    <property type="match status" value="1"/>
</dbReference>
<dbReference type="AlphaFoldDB" id="A0A1F6G7J0"/>
<dbReference type="PROSITE" id="PS50893">
    <property type="entry name" value="ABC_TRANSPORTER_2"/>
    <property type="match status" value="1"/>
</dbReference>
<dbReference type="EMBL" id="MFNE01000043">
    <property type="protein sequence ID" value="OGG94079.1"/>
    <property type="molecule type" value="Genomic_DNA"/>
</dbReference>